<protein>
    <submittedName>
        <fullName evidence="2">Uncharacterized protein</fullName>
    </submittedName>
</protein>
<dbReference type="KEGG" id="aser:Asera_54900"/>
<evidence type="ECO:0000313" key="2">
    <source>
        <dbReference type="EMBL" id="BCJ31382.1"/>
    </source>
</evidence>
<keyword evidence="3" id="KW-1185">Reference proteome</keyword>
<dbReference type="Proteomes" id="UP000680750">
    <property type="component" value="Chromosome"/>
</dbReference>
<dbReference type="EMBL" id="AP023354">
    <property type="protein sequence ID" value="BCJ31382.1"/>
    <property type="molecule type" value="Genomic_DNA"/>
</dbReference>
<accession>A0A810L9W2</accession>
<proteinExistence type="predicted"/>
<dbReference type="AlphaFoldDB" id="A0A810L9W2"/>
<evidence type="ECO:0000256" key="1">
    <source>
        <dbReference type="SAM" id="MobiDB-lite"/>
    </source>
</evidence>
<organism evidence="2 3">
    <name type="scientific">Actinocatenispora sera</name>
    <dbReference type="NCBI Taxonomy" id="390989"/>
    <lineage>
        <taxon>Bacteria</taxon>
        <taxon>Bacillati</taxon>
        <taxon>Actinomycetota</taxon>
        <taxon>Actinomycetes</taxon>
        <taxon>Micromonosporales</taxon>
        <taxon>Micromonosporaceae</taxon>
        <taxon>Actinocatenispora</taxon>
    </lineage>
</organism>
<sequence>MTARSPPVGADVRHVPPGWDAAASRPAGVGGRFWFRRGTYRTRARSYRHAVNGQTGGTKGAKRSC</sequence>
<feature type="region of interest" description="Disordered" evidence="1">
    <location>
        <begin position="1"/>
        <end position="23"/>
    </location>
</feature>
<evidence type="ECO:0000313" key="3">
    <source>
        <dbReference type="Proteomes" id="UP000680750"/>
    </source>
</evidence>
<reference evidence="2" key="1">
    <citation type="submission" date="2020-08" db="EMBL/GenBank/DDBJ databases">
        <title>Whole genome shotgun sequence of Actinocatenispora sera NBRC 101916.</title>
        <authorList>
            <person name="Komaki H."/>
            <person name="Tamura T."/>
        </authorList>
    </citation>
    <scope>NUCLEOTIDE SEQUENCE</scope>
    <source>
        <strain evidence="2">NBRC 101916</strain>
    </source>
</reference>
<gene>
    <name evidence="2" type="ORF">Asera_54900</name>
</gene>
<name>A0A810L9W2_9ACTN</name>